<organism evidence="7 8">
    <name type="scientific">Carex littledalei</name>
    <dbReference type="NCBI Taxonomy" id="544730"/>
    <lineage>
        <taxon>Eukaryota</taxon>
        <taxon>Viridiplantae</taxon>
        <taxon>Streptophyta</taxon>
        <taxon>Embryophyta</taxon>
        <taxon>Tracheophyta</taxon>
        <taxon>Spermatophyta</taxon>
        <taxon>Magnoliopsida</taxon>
        <taxon>Liliopsida</taxon>
        <taxon>Poales</taxon>
        <taxon>Cyperaceae</taxon>
        <taxon>Cyperoideae</taxon>
        <taxon>Cariceae</taxon>
        <taxon>Carex</taxon>
        <taxon>Carex subgen. Euthyceras</taxon>
    </lineage>
</organism>
<dbReference type="Proteomes" id="UP000623129">
    <property type="component" value="Unassembled WGS sequence"/>
</dbReference>
<proteinExistence type="predicted"/>
<dbReference type="PANTHER" id="PTHR48019">
    <property type="entry name" value="SERUM RESPONSE FACTOR HOMOLOG"/>
    <property type="match status" value="1"/>
</dbReference>
<keyword evidence="8" id="KW-1185">Reference proteome</keyword>
<dbReference type="GO" id="GO:0000977">
    <property type="term" value="F:RNA polymerase II transcription regulatory region sequence-specific DNA binding"/>
    <property type="evidence" value="ECO:0007669"/>
    <property type="project" value="InterPro"/>
</dbReference>
<comment type="caution">
    <text evidence="7">The sequence shown here is derived from an EMBL/GenBank/DDBJ whole genome shotgun (WGS) entry which is preliminary data.</text>
</comment>
<evidence type="ECO:0000256" key="3">
    <source>
        <dbReference type="ARBA" id="ARBA00023125"/>
    </source>
</evidence>
<dbReference type="SUPFAM" id="SSF55455">
    <property type="entry name" value="SRF-like"/>
    <property type="match status" value="1"/>
</dbReference>
<dbReference type="InterPro" id="IPR033896">
    <property type="entry name" value="MEF2-like_N"/>
</dbReference>
<dbReference type="InterPro" id="IPR036879">
    <property type="entry name" value="TF_MADSbox_sf"/>
</dbReference>
<keyword evidence="4" id="KW-0804">Transcription</keyword>
<gene>
    <name evidence="7" type="ORF">FCM35_KLT15673</name>
</gene>
<feature type="domain" description="MADS-box" evidence="6">
    <location>
        <begin position="1"/>
        <end position="61"/>
    </location>
</feature>
<keyword evidence="2" id="KW-0805">Transcription regulation</keyword>
<evidence type="ECO:0000256" key="4">
    <source>
        <dbReference type="ARBA" id="ARBA00023163"/>
    </source>
</evidence>
<name>A0A833REW8_9POAL</name>
<evidence type="ECO:0000313" key="7">
    <source>
        <dbReference type="EMBL" id="KAF3339902.1"/>
    </source>
</evidence>
<dbReference type="Gene3D" id="3.40.1810.10">
    <property type="entry name" value="Transcription factor, MADS-box"/>
    <property type="match status" value="1"/>
</dbReference>
<protein>
    <submittedName>
        <fullName evidence="7">Agamous-like MADS-box protein AGL8</fullName>
    </submittedName>
</protein>
<evidence type="ECO:0000313" key="8">
    <source>
        <dbReference type="Proteomes" id="UP000623129"/>
    </source>
</evidence>
<dbReference type="SMART" id="SM00432">
    <property type="entry name" value="MADS"/>
    <property type="match status" value="1"/>
</dbReference>
<dbReference type="Pfam" id="PF00319">
    <property type="entry name" value="SRF-TF"/>
    <property type="match status" value="1"/>
</dbReference>
<keyword evidence="5" id="KW-0539">Nucleus</keyword>
<dbReference type="FunFam" id="3.40.1810.10:FF:000028">
    <property type="entry name" value="Agamous-like MADS-box protein AGL66 isoform A"/>
    <property type="match status" value="1"/>
</dbReference>
<sequence>MGRVKVPIKKIQNTTTRQVTFSKRRSGLIKKAYELSVLCDIEVALIMFSPSGKLSYFSGRRRIEDVLMRYLRISDQEKTPADLEREKREGNVVIPNKENMITYLENLKAQADVVTKSSSNNQASSSSNLPQIKDSELKDLNQELMKSQARLQQLNDIIWYLHGDLKLPHTQQELEEREMRLMGVLNQISERKMLPPDSTLLQTTQGLVQMQPQQEGTSSVVQRDSLFLQPTIASKEEILMHPPFEETHCMKEEGMEWNSDHVPQYQKAVEEINYPWEQTAWKTTPTTWNPSFRTVEQFPKFQQSFEDGANQFSMLTEDVKTLHIGQRQVI</sequence>
<dbReference type="PROSITE" id="PS00350">
    <property type="entry name" value="MADS_BOX_1"/>
    <property type="match status" value="1"/>
</dbReference>
<accession>A0A833REW8</accession>
<dbReference type="GO" id="GO:0045944">
    <property type="term" value="P:positive regulation of transcription by RNA polymerase II"/>
    <property type="evidence" value="ECO:0007669"/>
    <property type="project" value="InterPro"/>
</dbReference>
<evidence type="ECO:0000259" key="6">
    <source>
        <dbReference type="PROSITE" id="PS50066"/>
    </source>
</evidence>
<evidence type="ECO:0000256" key="2">
    <source>
        <dbReference type="ARBA" id="ARBA00023015"/>
    </source>
</evidence>
<dbReference type="OrthoDB" id="1898716at2759"/>
<dbReference type="GO" id="GO:0005634">
    <property type="term" value="C:nucleus"/>
    <property type="evidence" value="ECO:0007669"/>
    <property type="project" value="UniProtKB-SubCell"/>
</dbReference>
<dbReference type="PRINTS" id="PR00404">
    <property type="entry name" value="MADSDOMAIN"/>
</dbReference>
<dbReference type="InterPro" id="IPR050142">
    <property type="entry name" value="MADS-box/MEF2_TF"/>
</dbReference>
<dbReference type="GO" id="GO:0046983">
    <property type="term" value="F:protein dimerization activity"/>
    <property type="evidence" value="ECO:0007669"/>
    <property type="project" value="InterPro"/>
</dbReference>
<reference evidence="7" key="1">
    <citation type="submission" date="2020-01" db="EMBL/GenBank/DDBJ databases">
        <title>Genome sequence of Kobresia littledalei, the first chromosome-level genome in the family Cyperaceae.</title>
        <authorList>
            <person name="Qu G."/>
        </authorList>
    </citation>
    <scope>NUCLEOTIDE SEQUENCE</scope>
    <source>
        <strain evidence="7">C.B.Clarke</strain>
        <tissue evidence="7">Leaf</tissue>
    </source>
</reference>
<dbReference type="PROSITE" id="PS50066">
    <property type="entry name" value="MADS_BOX_2"/>
    <property type="match status" value="1"/>
</dbReference>
<evidence type="ECO:0000256" key="5">
    <source>
        <dbReference type="ARBA" id="ARBA00023242"/>
    </source>
</evidence>
<dbReference type="CDD" id="cd00265">
    <property type="entry name" value="MADS_MEF2_like"/>
    <property type="match status" value="1"/>
</dbReference>
<dbReference type="EMBL" id="SWLB01000003">
    <property type="protein sequence ID" value="KAF3339902.1"/>
    <property type="molecule type" value="Genomic_DNA"/>
</dbReference>
<dbReference type="AlphaFoldDB" id="A0A833REW8"/>
<keyword evidence="3" id="KW-0238">DNA-binding</keyword>
<comment type="subcellular location">
    <subcellularLocation>
        <location evidence="1">Nucleus</location>
    </subcellularLocation>
</comment>
<evidence type="ECO:0000256" key="1">
    <source>
        <dbReference type="ARBA" id="ARBA00004123"/>
    </source>
</evidence>
<dbReference type="InterPro" id="IPR002100">
    <property type="entry name" value="TF_MADSbox"/>
</dbReference>